<name>A0A3S1BXD8_ANAVA</name>
<protein>
    <recommendedName>
        <fullName evidence="1">Glycosyltransferase 2-like domain-containing protein</fullName>
    </recommendedName>
</protein>
<dbReference type="Gene3D" id="3.90.550.10">
    <property type="entry name" value="Spore Coat Polysaccharide Biosynthesis Protein SpsA, Chain A"/>
    <property type="match status" value="1"/>
</dbReference>
<accession>A0A3S1BXD8</accession>
<dbReference type="NCBIfam" id="NF038302">
    <property type="entry name" value="EPS_HpsE"/>
    <property type="match status" value="1"/>
</dbReference>
<dbReference type="SUPFAM" id="SSF53448">
    <property type="entry name" value="Nucleotide-diphospho-sugar transferases"/>
    <property type="match status" value="1"/>
</dbReference>
<gene>
    <name evidence="2" type="ORF">DSM107003_45250</name>
</gene>
<dbReference type="InterPro" id="IPR001173">
    <property type="entry name" value="Glyco_trans_2-like"/>
</dbReference>
<comment type="caution">
    <text evidence="2">The sequence shown here is derived from an EMBL/GenBank/DDBJ whole genome shotgun (WGS) entry which is preliminary data.</text>
</comment>
<reference evidence="2 3" key="1">
    <citation type="journal article" date="2019" name="Genome Biol. Evol.">
        <title>Day and night: Metabolic profiles and evolutionary relationships of six axenic non-marine cyanobacteria.</title>
        <authorList>
            <person name="Will S.E."/>
            <person name="Henke P."/>
            <person name="Boedeker C."/>
            <person name="Huang S."/>
            <person name="Brinkmann H."/>
            <person name="Rohde M."/>
            <person name="Jarek M."/>
            <person name="Friedl T."/>
            <person name="Seufert S."/>
            <person name="Schumacher M."/>
            <person name="Overmann J."/>
            <person name="Neumann-Schaal M."/>
            <person name="Petersen J."/>
        </authorList>
    </citation>
    <scope>NUCLEOTIDE SEQUENCE [LARGE SCALE GENOMIC DNA]</scope>
    <source>
        <strain evidence="2 3">SAG 1403-4b</strain>
    </source>
</reference>
<dbReference type="PANTHER" id="PTHR22916">
    <property type="entry name" value="GLYCOSYLTRANSFERASE"/>
    <property type="match status" value="1"/>
</dbReference>
<evidence type="ECO:0000313" key="2">
    <source>
        <dbReference type="EMBL" id="RUS93209.1"/>
    </source>
</evidence>
<dbReference type="OrthoDB" id="9771846at2"/>
<evidence type="ECO:0000259" key="1">
    <source>
        <dbReference type="Pfam" id="PF00535"/>
    </source>
</evidence>
<keyword evidence="3" id="KW-1185">Reference proteome</keyword>
<feature type="domain" description="Glycosyltransferase 2-like" evidence="1">
    <location>
        <begin position="5"/>
        <end position="165"/>
    </location>
</feature>
<proteinExistence type="predicted"/>
<dbReference type="CDD" id="cd00761">
    <property type="entry name" value="Glyco_tranf_GTA_type"/>
    <property type="match status" value="1"/>
</dbReference>
<evidence type="ECO:0000313" key="3">
    <source>
        <dbReference type="Proteomes" id="UP000276103"/>
    </source>
</evidence>
<dbReference type="EMBL" id="RSCM01000020">
    <property type="protein sequence ID" value="RUS93209.1"/>
    <property type="molecule type" value="Genomic_DNA"/>
</dbReference>
<dbReference type="AlphaFoldDB" id="A0A3S1BXD8"/>
<organism evidence="2 3">
    <name type="scientific">Trichormus variabilis SAG 1403-4b</name>
    <dbReference type="NCBI Taxonomy" id="447716"/>
    <lineage>
        <taxon>Bacteria</taxon>
        <taxon>Bacillati</taxon>
        <taxon>Cyanobacteriota</taxon>
        <taxon>Cyanophyceae</taxon>
        <taxon>Nostocales</taxon>
        <taxon>Nostocaceae</taxon>
        <taxon>Trichormus</taxon>
    </lineage>
</organism>
<sequence length="314" mass="37028">MVDFTVAICTYNGEKRVLDVLEKLRSQIGTEKISWEILIIDNNSTDKTAEVVKDYLSNWTEPCSLKYYFEAEKGLAFARRCAIREAQSDLIGFLDDDNLPYPNWVAAAYSFGQTHADAGAYGGQIHGKFEVEPPPGFERIARFFALIEGNKNYCYNEKYPSTKKRMFPPGAGIVIRKKAWLESIPEIPLLPQTSEDLEMLHYLWQKGWKLWFNAEMELAHLIPKSRFEQEYLRKFFRQNGICRYYFRMLNYQPWQRPIMSLIYMLNDFQKAINFYIKNRNYLKTDVVRNGEMELLISLSLSPFYHWKKRFSITN</sequence>
<dbReference type="RefSeq" id="WP_127056330.1">
    <property type="nucleotide sequence ID" value="NZ_RSCM01000020.1"/>
</dbReference>
<dbReference type="InterPro" id="IPR029044">
    <property type="entry name" value="Nucleotide-diphossugar_trans"/>
</dbReference>
<dbReference type="Pfam" id="PF00535">
    <property type="entry name" value="Glycos_transf_2"/>
    <property type="match status" value="1"/>
</dbReference>
<dbReference type="Proteomes" id="UP000276103">
    <property type="component" value="Unassembled WGS sequence"/>
</dbReference>